<accession>A0A0L0HTC8</accession>
<feature type="domain" description="Ferritin-like diiron" evidence="7">
    <location>
        <begin position="50"/>
        <end position="202"/>
    </location>
</feature>
<dbReference type="GO" id="GO:0006826">
    <property type="term" value="P:iron ion transport"/>
    <property type="evidence" value="ECO:0007669"/>
    <property type="project" value="InterPro"/>
</dbReference>
<proteinExistence type="inferred from homology"/>
<reference evidence="8 9" key="1">
    <citation type="submission" date="2009-08" db="EMBL/GenBank/DDBJ databases">
        <title>The Genome Sequence of Spizellomyces punctatus strain DAOM BR117.</title>
        <authorList>
            <consortium name="The Broad Institute Genome Sequencing Platform"/>
            <person name="Russ C."/>
            <person name="Cuomo C."/>
            <person name="Shea T."/>
            <person name="Young S.K."/>
            <person name="Zeng Q."/>
            <person name="Koehrsen M."/>
            <person name="Haas B."/>
            <person name="Borodovsky M."/>
            <person name="Guigo R."/>
            <person name="Alvarado L."/>
            <person name="Berlin A."/>
            <person name="Bochicchio J."/>
            <person name="Borenstein D."/>
            <person name="Chapman S."/>
            <person name="Chen Z."/>
            <person name="Engels R."/>
            <person name="Freedman E."/>
            <person name="Gellesch M."/>
            <person name="Goldberg J."/>
            <person name="Griggs A."/>
            <person name="Gujja S."/>
            <person name="Heiman D."/>
            <person name="Hepburn T."/>
            <person name="Howarth C."/>
            <person name="Jen D."/>
            <person name="Larson L."/>
            <person name="Lewis B."/>
            <person name="Mehta T."/>
            <person name="Park D."/>
            <person name="Pearson M."/>
            <person name="Roberts A."/>
            <person name="Saif S."/>
            <person name="Shenoy N."/>
            <person name="Sisk P."/>
            <person name="Stolte C."/>
            <person name="Sykes S."/>
            <person name="Thomson T."/>
            <person name="Walk T."/>
            <person name="White J."/>
            <person name="Yandava C."/>
            <person name="Burger G."/>
            <person name="Gray M.W."/>
            <person name="Holland P.W.H."/>
            <person name="King N."/>
            <person name="Lang F.B.F."/>
            <person name="Roger A.J."/>
            <person name="Ruiz-Trillo I."/>
            <person name="Lander E."/>
            <person name="Nusbaum C."/>
        </authorList>
    </citation>
    <scope>NUCLEOTIDE SEQUENCE [LARGE SCALE GENOMIC DNA]</scope>
    <source>
        <strain evidence="8 9">DAOM BR117</strain>
    </source>
</reference>
<dbReference type="EC" id="1.16.3.1" evidence="6"/>
<dbReference type="GO" id="GO:0008198">
    <property type="term" value="F:ferrous iron binding"/>
    <property type="evidence" value="ECO:0007669"/>
    <property type="project" value="TreeGrafter"/>
</dbReference>
<organism evidence="8 9">
    <name type="scientific">Spizellomyces punctatus (strain DAOM BR117)</name>
    <dbReference type="NCBI Taxonomy" id="645134"/>
    <lineage>
        <taxon>Eukaryota</taxon>
        <taxon>Fungi</taxon>
        <taxon>Fungi incertae sedis</taxon>
        <taxon>Chytridiomycota</taxon>
        <taxon>Chytridiomycota incertae sedis</taxon>
        <taxon>Chytridiomycetes</taxon>
        <taxon>Spizellomycetales</taxon>
        <taxon>Spizellomycetaceae</taxon>
        <taxon>Spizellomyces</taxon>
    </lineage>
</organism>
<dbReference type="OrthoDB" id="186462at2759"/>
<keyword evidence="6" id="KW-0560">Oxidoreductase</keyword>
<dbReference type="InterPro" id="IPR008331">
    <property type="entry name" value="Ferritin_DPS_dom"/>
</dbReference>
<sequence length="251" mass="28041">MTPLQASSSSFHTLVIRNVNMPEPTHGGEMARKYIKEVSDANMDDCIRSASFNADVQEAISKHVNLELRSWYAFKKLAADSSRADVNLHGFALLFEKSALECLADACYLEKYAIQRGGKAHPMDIPAPKIEYSTHPIDGIRPIQDALHIQKAIFEDCQRLTEVAGQNKDYALMDVVESRFLCKETKHVKDLGDLLREVARVSKNPGHGLFHLDKELLKNKGRIPWTCHNLPESADLVLKEMACSLGEPSAI</sequence>
<evidence type="ECO:0000256" key="4">
    <source>
        <dbReference type="ARBA" id="ARBA00023004"/>
    </source>
</evidence>
<evidence type="ECO:0000256" key="1">
    <source>
        <dbReference type="ARBA" id="ARBA00007513"/>
    </source>
</evidence>
<dbReference type="SUPFAM" id="SSF47240">
    <property type="entry name" value="Ferritin-like"/>
    <property type="match status" value="1"/>
</dbReference>
<evidence type="ECO:0000256" key="3">
    <source>
        <dbReference type="ARBA" id="ARBA00022723"/>
    </source>
</evidence>
<keyword evidence="2 6" id="KW-0409">Iron storage</keyword>
<name>A0A0L0HTC8_SPIPD</name>
<dbReference type="OMA" id="WNSAKDA"/>
<dbReference type="GO" id="GO:0006879">
    <property type="term" value="P:intracellular iron ion homeostasis"/>
    <property type="evidence" value="ECO:0007669"/>
    <property type="project" value="UniProtKB-KW"/>
</dbReference>
<dbReference type="AlphaFoldDB" id="A0A0L0HTC8"/>
<keyword evidence="4 5" id="KW-0408">Iron</keyword>
<comment type="similarity">
    <text evidence="1 6">Belongs to the ferritin family.</text>
</comment>
<feature type="binding site" evidence="5">
    <location>
        <position position="67"/>
    </location>
    <ligand>
        <name>Fe cation</name>
        <dbReference type="ChEBI" id="CHEBI:24875"/>
        <label>1</label>
    </ligand>
</feature>
<dbReference type="GeneID" id="27684037"/>
<dbReference type="GO" id="GO:0008199">
    <property type="term" value="F:ferric iron binding"/>
    <property type="evidence" value="ECO:0007669"/>
    <property type="project" value="InterPro"/>
</dbReference>
<dbReference type="STRING" id="645134.A0A0L0HTC8"/>
<keyword evidence="9" id="KW-1185">Reference proteome</keyword>
<keyword evidence="3 5" id="KW-0479">Metal-binding</keyword>
<dbReference type="Gene3D" id="1.20.1260.10">
    <property type="match status" value="1"/>
</dbReference>
<dbReference type="InterPro" id="IPR009078">
    <property type="entry name" value="Ferritin-like_SF"/>
</dbReference>
<evidence type="ECO:0000256" key="2">
    <source>
        <dbReference type="ARBA" id="ARBA00022434"/>
    </source>
</evidence>
<protein>
    <recommendedName>
        <fullName evidence="6">Ferritin</fullName>
        <ecNumber evidence="6">1.16.3.1</ecNumber>
    </recommendedName>
</protein>
<evidence type="ECO:0000313" key="9">
    <source>
        <dbReference type="Proteomes" id="UP000053201"/>
    </source>
</evidence>
<dbReference type="GO" id="GO:0005737">
    <property type="term" value="C:cytoplasm"/>
    <property type="evidence" value="ECO:0007669"/>
    <property type="project" value="TreeGrafter"/>
</dbReference>
<dbReference type="PANTHER" id="PTHR11431">
    <property type="entry name" value="FERRITIN"/>
    <property type="match status" value="1"/>
</dbReference>
<dbReference type="GO" id="GO:0004322">
    <property type="term" value="F:ferroxidase activity"/>
    <property type="evidence" value="ECO:0007669"/>
    <property type="project" value="UniProtKB-EC"/>
</dbReference>
<evidence type="ECO:0000256" key="5">
    <source>
        <dbReference type="PIRSR" id="PIRSR601519-1"/>
    </source>
</evidence>
<dbReference type="PANTHER" id="PTHR11431:SF75">
    <property type="entry name" value="FERRITIN"/>
    <property type="match status" value="1"/>
</dbReference>
<evidence type="ECO:0000313" key="8">
    <source>
        <dbReference type="EMBL" id="KND04581.1"/>
    </source>
</evidence>
<dbReference type="InterPro" id="IPR009040">
    <property type="entry name" value="Ferritin-like_diiron"/>
</dbReference>
<dbReference type="RefSeq" id="XP_016612620.1">
    <property type="nucleotide sequence ID" value="XM_016748630.1"/>
</dbReference>
<dbReference type="eggNOG" id="KOG2332">
    <property type="taxonomic scope" value="Eukaryota"/>
</dbReference>
<dbReference type="Pfam" id="PF00210">
    <property type="entry name" value="Ferritin"/>
    <property type="match status" value="1"/>
</dbReference>
<dbReference type="PROSITE" id="PS50905">
    <property type="entry name" value="FERRITIN_LIKE"/>
    <property type="match status" value="1"/>
</dbReference>
<dbReference type="InParanoid" id="A0A0L0HTC8"/>
<dbReference type="InterPro" id="IPR001519">
    <property type="entry name" value="Ferritin"/>
</dbReference>
<gene>
    <name evidence="8" type="ORF">SPPG_00301</name>
</gene>
<evidence type="ECO:0000259" key="7">
    <source>
        <dbReference type="PROSITE" id="PS50905"/>
    </source>
</evidence>
<comment type="catalytic activity">
    <reaction evidence="6">
        <text>4 Fe(2+) + O2 + 4 H(+) = 4 Fe(3+) + 2 H2O</text>
        <dbReference type="Rhea" id="RHEA:11148"/>
        <dbReference type="ChEBI" id="CHEBI:15377"/>
        <dbReference type="ChEBI" id="CHEBI:15378"/>
        <dbReference type="ChEBI" id="CHEBI:15379"/>
        <dbReference type="ChEBI" id="CHEBI:29033"/>
        <dbReference type="ChEBI" id="CHEBI:29034"/>
        <dbReference type="EC" id="1.16.3.1"/>
    </reaction>
</comment>
<dbReference type="InterPro" id="IPR012347">
    <property type="entry name" value="Ferritin-like"/>
</dbReference>
<evidence type="ECO:0000256" key="6">
    <source>
        <dbReference type="RuleBase" id="RU361145"/>
    </source>
</evidence>
<dbReference type="VEuPathDB" id="FungiDB:SPPG_00301"/>
<comment type="function">
    <text evidence="6">Stores iron in a soluble, non-toxic, readily available form. Important for iron homeostasis. Iron is taken up in the ferrous form and deposited as ferric hydroxides after oxidation.</text>
</comment>
<dbReference type="EMBL" id="KQ257450">
    <property type="protein sequence ID" value="KND04581.1"/>
    <property type="molecule type" value="Genomic_DNA"/>
</dbReference>
<dbReference type="Proteomes" id="UP000053201">
    <property type="component" value="Unassembled WGS sequence"/>
</dbReference>